<feature type="domain" description="CHK kinase-like" evidence="1">
    <location>
        <begin position="140"/>
        <end position="352"/>
    </location>
</feature>
<gene>
    <name evidence="2" type="primary">Dere\GG24605</name>
    <name evidence="2" type="synonym">dere_GLEANR_9316</name>
    <name evidence="2" type="synonym">GG24605</name>
    <name evidence="2" type="ORF">Dere_GG24605</name>
</gene>
<accession>B3N8D6</accession>
<dbReference type="AlphaFoldDB" id="B3N8D6"/>
<evidence type="ECO:0000313" key="3">
    <source>
        <dbReference type="Proteomes" id="UP000008711"/>
    </source>
</evidence>
<keyword evidence="2" id="KW-0808">Transferase</keyword>
<dbReference type="InterPro" id="IPR015897">
    <property type="entry name" value="CHK_kinase-like"/>
</dbReference>
<dbReference type="Gene3D" id="3.90.1200.10">
    <property type="match status" value="1"/>
</dbReference>
<proteinExistence type="predicted"/>
<organism evidence="2 3">
    <name type="scientific">Drosophila erecta</name>
    <name type="common">Fruit fly</name>
    <dbReference type="NCBI Taxonomy" id="7220"/>
    <lineage>
        <taxon>Eukaryota</taxon>
        <taxon>Metazoa</taxon>
        <taxon>Ecdysozoa</taxon>
        <taxon>Arthropoda</taxon>
        <taxon>Hexapoda</taxon>
        <taxon>Insecta</taxon>
        <taxon>Pterygota</taxon>
        <taxon>Neoptera</taxon>
        <taxon>Endopterygota</taxon>
        <taxon>Diptera</taxon>
        <taxon>Brachycera</taxon>
        <taxon>Muscomorpha</taxon>
        <taxon>Ephydroidea</taxon>
        <taxon>Drosophilidae</taxon>
        <taxon>Drosophila</taxon>
        <taxon>Sophophora</taxon>
    </lineage>
</organism>
<dbReference type="PANTHER" id="PTHR11012:SF4">
    <property type="entry name" value="LD42035P"/>
    <property type="match status" value="1"/>
</dbReference>
<dbReference type="EMBL" id="CH954177">
    <property type="protein sequence ID" value="EDV57323.1"/>
    <property type="molecule type" value="Genomic_DNA"/>
</dbReference>
<dbReference type="eggNOG" id="ENOG502SGV2">
    <property type="taxonomic scope" value="Eukaryota"/>
</dbReference>
<name>B3N8D6_DROER</name>
<reference evidence="2 3" key="2">
    <citation type="journal article" date="2008" name="Bioinformatics">
        <title>Assembly reconciliation.</title>
        <authorList>
            <person name="Zimin A.V."/>
            <person name="Smith D.R."/>
            <person name="Sutton G."/>
            <person name="Yorke J.A."/>
        </authorList>
    </citation>
    <scope>NUCLEOTIDE SEQUENCE [LARGE SCALE GENOMIC DNA]</scope>
    <source>
        <strain evidence="2 3">TSC#14021-0224.01</strain>
    </source>
</reference>
<dbReference type="InterPro" id="IPR004119">
    <property type="entry name" value="EcKL"/>
</dbReference>
<dbReference type="SUPFAM" id="SSF56112">
    <property type="entry name" value="Protein kinase-like (PK-like)"/>
    <property type="match status" value="1"/>
</dbReference>
<dbReference type="KEGG" id="der:6541865"/>
<dbReference type="PANTHER" id="PTHR11012">
    <property type="entry name" value="PROTEIN KINASE-LIKE DOMAIN-CONTAINING"/>
    <property type="match status" value="1"/>
</dbReference>
<dbReference type="GO" id="GO:0016740">
    <property type="term" value="F:transferase activity"/>
    <property type="evidence" value="ECO:0007669"/>
    <property type="project" value="UniProtKB-KW"/>
</dbReference>
<dbReference type="OrthoDB" id="190089at2759"/>
<dbReference type="OMA" id="HGPAFHQ"/>
<dbReference type="Pfam" id="PF02958">
    <property type="entry name" value="EcKL"/>
    <property type="match status" value="1"/>
</dbReference>
<evidence type="ECO:0000259" key="1">
    <source>
        <dbReference type="SMART" id="SM00587"/>
    </source>
</evidence>
<evidence type="ECO:0000313" key="2">
    <source>
        <dbReference type="EMBL" id="EDV57323.1"/>
    </source>
</evidence>
<dbReference type="HOGENOM" id="CLU_010718_2_0_1"/>
<protein>
    <recommendedName>
        <fullName evidence="1">CHK kinase-like domain-containing protein</fullName>
    </recommendedName>
</protein>
<dbReference type="PhylomeDB" id="B3N8D6"/>
<dbReference type="SMART" id="SM00587">
    <property type="entry name" value="CHK"/>
    <property type="match status" value="1"/>
</dbReference>
<dbReference type="Proteomes" id="UP000008711">
    <property type="component" value="Unassembled WGS sequence"/>
</dbReference>
<reference evidence="2 3" key="1">
    <citation type="journal article" date="2007" name="Nature">
        <title>Evolution of genes and genomes on the Drosophila phylogeny.</title>
        <authorList>
            <consortium name="Drosophila 12 Genomes Consortium"/>
            <person name="Clark A.G."/>
            <person name="Eisen M.B."/>
            <person name="Smith D.R."/>
            <person name="Bergman C.M."/>
            <person name="Oliver B."/>
            <person name="Markow T.A."/>
            <person name="Kaufman T.C."/>
            <person name="Kellis M."/>
            <person name="Gelbart W."/>
            <person name="Iyer V.N."/>
            <person name="Pollard D.A."/>
            <person name="Sackton T.B."/>
            <person name="Larracuente A.M."/>
            <person name="Singh N.D."/>
            <person name="Abad J.P."/>
            <person name="Abt D.N."/>
            <person name="Adryan B."/>
            <person name="Aguade M."/>
            <person name="Akashi H."/>
            <person name="Anderson W.W."/>
            <person name="Aquadro C.F."/>
            <person name="Ardell D.H."/>
            <person name="Arguello R."/>
            <person name="Artieri C.G."/>
            <person name="Barbash D.A."/>
            <person name="Barker D."/>
            <person name="Barsanti P."/>
            <person name="Batterham P."/>
            <person name="Batzoglou S."/>
            <person name="Begun D."/>
            <person name="Bhutkar A."/>
            <person name="Blanco E."/>
            <person name="Bosak S.A."/>
            <person name="Bradley R.K."/>
            <person name="Brand A.D."/>
            <person name="Brent M.R."/>
            <person name="Brooks A.N."/>
            <person name="Brown R.H."/>
            <person name="Butlin R.K."/>
            <person name="Caggese C."/>
            <person name="Calvi B.R."/>
            <person name="Bernardo de Carvalho A."/>
            <person name="Caspi A."/>
            <person name="Castrezana S."/>
            <person name="Celniker S.E."/>
            <person name="Chang J.L."/>
            <person name="Chapple C."/>
            <person name="Chatterji S."/>
            <person name="Chinwalla A."/>
            <person name="Civetta A."/>
            <person name="Clifton S.W."/>
            <person name="Comeron J.M."/>
            <person name="Costello J.C."/>
            <person name="Coyne J.A."/>
            <person name="Daub J."/>
            <person name="David R.G."/>
            <person name="Delcher A.L."/>
            <person name="Delehaunty K."/>
            <person name="Do C.B."/>
            <person name="Ebling H."/>
            <person name="Edwards K."/>
            <person name="Eickbush T."/>
            <person name="Evans J.D."/>
            <person name="Filipski A."/>
            <person name="Findeiss S."/>
            <person name="Freyhult E."/>
            <person name="Fulton L."/>
            <person name="Fulton R."/>
            <person name="Garcia A.C."/>
            <person name="Gardiner A."/>
            <person name="Garfield D.A."/>
            <person name="Garvin B.E."/>
            <person name="Gibson G."/>
            <person name="Gilbert D."/>
            <person name="Gnerre S."/>
            <person name="Godfrey J."/>
            <person name="Good R."/>
            <person name="Gotea V."/>
            <person name="Gravely B."/>
            <person name="Greenberg A.J."/>
            <person name="Griffiths-Jones S."/>
            <person name="Gross S."/>
            <person name="Guigo R."/>
            <person name="Gustafson E.A."/>
            <person name="Haerty W."/>
            <person name="Hahn M.W."/>
            <person name="Halligan D.L."/>
            <person name="Halpern A.L."/>
            <person name="Halter G.M."/>
            <person name="Han M.V."/>
            <person name="Heger A."/>
            <person name="Hillier L."/>
            <person name="Hinrichs A.S."/>
            <person name="Holmes I."/>
            <person name="Hoskins R.A."/>
            <person name="Hubisz M.J."/>
            <person name="Hultmark D."/>
            <person name="Huntley M.A."/>
            <person name="Jaffe D.B."/>
            <person name="Jagadeeshan S."/>
            <person name="Jeck W.R."/>
            <person name="Johnson J."/>
            <person name="Jones C.D."/>
            <person name="Jordan W.C."/>
            <person name="Karpen G.H."/>
            <person name="Kataoka E."/>
            <person name="Keightley P.D."/>
            <person name="Kheradpour P."/>
            <person name="Kirkness E.F."/>
            <person name="Koerich L.B."/>
            <person name="Kristiansen K."/>
            <person name="Kudrna D."/>
            <person name="Kulathinal R.J."/>
            <person name="Kumar S."/>
            <person name="Kwok R."/>
            <person name="Lander E."/>
            <person name="Langley C.H."/>
            <person name="Lapoint R."/>
            <person name="Lazzaro B.P."/>
            <person name="Lee S.J."/>
            <person name="Levesque L."/>
            <person name="Li R."/>
            <person name="Lin C.F."/>
            <person name="Lin M.F."/>
            <person name="Lindblad-Toh K."/>
            <person name="Llopart A."/>
            <person name="Long M."/>
            <person name="Low L."/>
            <person name="Lozovsky E."/>
            <person name="Lu J."/>
            <person name="Luo M."/>
            <person name="Machado C.A."/>
            <person name="Makalowski W."/>
            <person name="Marzo M."/>
            <person name="Matsuda M."/>
            <person name="Matzkin L."/>
            <person name="McAllister B."/>
            <person name="McBride C.S."/>
            <person name="McKernan B."/>
            <person name="McKernan K."/>
            <person name="Mendez-Lago M."/>
            <person name="Minx P."/>
            <person name="Mollenhauer M.U."/>
            <person name="Montooth K."/>
            <person name="Mount S.M."/>
            <person name="Mu X."/>
            <person name="Myers E."/>
            <person name="Negre B."/>
            <person name="Newfeld S."/>
            <person name="Nielsen R."/>
            <person name="Noor M.A."/>
            <person name="O'Grady P."/>
            <person name="Pachter L."/>
            <person name="Papaceit M."/>
            <person name="Parisi M.J."/>
            <person name="Parisi M."/>
            <person name="Parts L."/>
            <person name="Pedersen J.S."/>
            <person name="Pesole G."/>
            <person name="Phillippy A.M."/>
            <person name="Ponting C.P."/>
            <person name="Pop M."/>
            <person name="Porcelli D."/>
            <person name="Powell J.R."/>
            <person name="Prohaska S."/>
            <person name="Pruitt K."/>
            <person name="Puig M."/>
            <person name="Quesneville H."/>
            <person name="Ram K.R."/>
            <person name="Rand D."/>
            <person name="Rasmussen M.D."/>
            <person name="Reed L.K."/>
            <person name="Reenan R."/>
            <person name="Reily A."/>
            <person name="Remington K.A."/>
            <person name="Rieger T.T."/>
            <person name="Ritchie M.G."/>
            <person name="Robin C."/>
            <person name="Rogers Y.H."/>
            <person name="Rohde C."/>
            <person name="Rozas J."/>
            <person name="Rubenfield M.J."/>
            <person name="Ruiz A."/>
            <person name="Russo S."/>
            <person name="Salzberg S.L."/>
            <person name="Sanchez-Gracia A."/>
            <person name="Saranga D.J."/>
            <person name="Sato H."/>
            <person name="Schaeffer S.W."/>
            <person name="Schatz M.C."/>
            <person name="Schlenke T."/>
            <person name="Schwartz R."/>
            <person name="Segarra C."/>
            <person name="Singh R.S."/>
            <person name="Sirot L."/>
            <person name="Sirota M."/>
            <person name="Sisneros N.B."/>
            <person name="Smith C.D."/>
            <person name="Smith T.F."/>
            <person name="Spieth J."/>
            <person name="Stage D.E."/>
            <person name="Stark A."/>
            <person name="Stephan W."/>
            <person name="Strausberg R.L."/>
            <person name="Strempel S."/>
            <person name="Sturgill D."/>
            <person name="Sutton G."/>
            <person name="Sutton G.G."/>
            <person name="Tao W."/>
            <person name="Teichmann S."/>
            <person name="Tobari Y.N."/>
            <person name="Tomimura Y."/>
            <person name="Tsolas J.M."/>
            <person name="Valente V.L."/>
            <person name="Venter E."/>
            <person name="Venter J.C."/>
            <person name="Vicario S."/>
            <person name="Vieira F.G."/>
            <person name="Vilella A.J."/>
            <person name="Villasante A."/>
            <person name="Walenz B."/>
            <person name="Wang J."/>
            <person name="Wasserman M."/>
            <person name="Watts T."/>
            <person name="Wilson D."/>
            <person name="Wilson R.K."/>
            <person name="Wing R.A."/>
            <person name="Wolfner M.F."/>
            <person name="Wong A."/>
            <person name="Wong G.K."/>
            <person name="Wu C.I."/>
            <person name="Wu G."/>
            <person name="Yamamoto D."/>
            <person name="Yang H.P."/>
            <person name="Yang S.P."/>
            <person name="Yorke J.A."/>
            <person name="Yoshida K."/>
            <person name="Zdobnov E."/>
            <person name="Zhang P."/>
            <person name="Zhang Y."/>
            <person name="Zimin A.V."/>
            <person name="Baldwin J."/>
            <person name="Abdouelleil A."/>
            <person name="Abdulkadir J."/>
            <person name="Abebe A."/>
            <person name="Abera B."/>
            <person name="Abreu J."/>
            <person name="Acer S.C."/>
            <person name="Aftuck L."/>
            <person name="Alexander A."/>
            <person name="An P."/>
            <person name="Anderson E."/>
            <person name="Anderson S."/>
            <person name="Arachi H."/>
            <person name="Azer M."/>
            <person name="Bachantsang P."/>
            <person name="Barry A."/>
            <person name="Bayul T."/>
            <person name="Berlin A."/>
            <person name="Bessette D."/>
            <person name="Bloom T."/>
            <person name="Blye J."/>
            <person name="Boguslavskiy L."/>
            <person name="Bonnet C."/>
            <person name="Boukhgalter B."/>
            <person name="Bourzgui I."/>
            <person name="Brown A."/>
            <person name="Cahill P."/>
            <person name="Channer S."/>
            <person name="Cheshatsang Y."/>
            <person name="Chuda L."/>
            <person name="Citroen M."/>
            <person name="Collymore A."/>
            <person name="Cooke P."/>
            <person name="Costello M."/>
            <person name="D'Aco K."/>
            <person name="Daza R."/>
            <person name="De Haan G."/>
            <person name="DeGray S."/>
            <person name="DeMaso C."/>
            <person name="Dhargay N."/>
            <person name="Dooley K."/>
            <person name="Dooley E."/>
            <person name="Doricent M."/>
            <person name="Dorje P."/>
            <person name="Dorjee K."/>
            <person name="Dupes A."/>
            <person name="Elong R."/>
            <person name="Falk J."/>
            <person name="Farina A."/>
            <person name="Faro S."/>
            <person name="Ferguson D."/>
            <person name="Fisher S."/>
            <person name="Foley C.D."/>
            <person name="Franke A."/>
            <person name="Friedrich D."/>
            <person name="Gadbois L."/>
            <person name="Gearin G."/>
            <person name="Gearin C.R."/>
            <person name="Giannoukos G."/>
            <person name="Goode T."/>
            <person name="Graham J."/>
            <person name="Grandbois E."/>
            <person name="Grewal S."/>
            <person name="Gyaltsen K."/>
            <person name="Hafez N."/>
            <person name="Hagos B."/>
            <person name="Hall J."/>
            <person name="Henson C."/>
            <person name="Hollinger A."/>
            <person name="Honan T."/>
            <person name="Huard M.D."/>
            <person name="Hughes L."/>
            <person name="Hurhula B."/>
            <person name="Husby M.E."/>
            <person name="Kamat A."/>
            <person name="Kanga B."/>
            <person name="Kashin S."/>
            <person name="Khazanovich D."/>
            <person name="Kisner P."/>
            <person name="Lance K."/>
            <person name="Lara M."/>
            <person name="Lee W."/>
            <person name="Lennon N."/>
            <person name="Letendre F."/>
            <person name="LeVine R."/>
            <person name="Lipovsky A."/>
            <person name="Liu X."/>
            <person name="Liu J."/>
            <person name="Liu S."/>
            <person name="Lokyitsang T."/>
            <person name="Lokyitsang Y."/>
            <person name="Lubonja R."/>
            <person name="Lui A."/>
            <person name="MacDonald P."/>
            <person name="Magnisalis V."/>
            <person name="Maru K."/>
            <person name="Matthews C."/>
            <person name="McCusker W."/>
            <person name="McDonough S."/>
            <person name="Mehta T."/>
            <person name="Meldrim J."/>
            <person name="Meneus L."/>
            <person name="Mihai O."/>
            <person name="Mihalev A."/>
            <person name="Mihova T."/>
            <person name="Mittelman R."/>
            <person name="Mlenga V."/>
            <person name="Montmayeur A."/>
            <person name="Mulrain L."/>
            <person name="Navidi A."/>
            <person name="Naylor J."/>
            <person name="Negash T."/>
            <person name="Nguyen T."/>
            <person name="Nguyen N."/>
            <person name="Nicol R."/>
            <person name="Norbu C."/>
            <person name="Norbu N."/>
            <person name="Novod N."/>
            <person name="O'Neill B."/>
            <person name="Osman S."/>
            <person name="Markiewicz E."/>
            <person name="Oyono O.L."/>
            <person name="Patti C."/>
            <person name="Phunkhang P."/>
            <person name="Pierre F."/>
            <person name="Priest M."/>
            <person name="Raghuraman S."/>
            <person name="Rege F."/>
            <person name="Reyes R."/>
            <person name="Rise C."/>
            <person name="Rogov P."/>
            <person name="Ross K."/>
            <person name="Ryan E."/>
            <person name="Settipalli S."/>
            <person name="Shea T."/>
            <person name="Sherpa N."/>
            <person name="Shi L."/>
            <person name="Shih D."/>
            <person name="Sparrow T."/>
            <person name="Spaulding J."/>
            <person name="Stalker J."/>
            <person name="Stange-Thomann N."/>
            <person name="Stavropoulos S."/>
            <person name="Stone C."/>
            <person name="Strader C."/>
            <person name="Tesfaye S."/>
            <person name="Thomson T."/>
            <person name="Thoulutsang Y."/>
            <person name="Thoulutsang D."/>
            <person name="Topham K."/>
            <person name="Topping I."/>
            <person name="Tsamla T."/>
            <person name="Vassiliev H."/>
            <person name="Vo A."/>
            <person name="Wangchuk T."/>
            <person name="Wangdi T."/>
            <person name="Weiand M."/>
            <person name="Wilkinson J."/>
            <person name="Wilson A."/>
            <person name="Yadav S."/>
            <person name="Young G."/>
            <person name="Yu Q."/>
            <person name="Zembek L."/>
            <person name="Zhong D."/>
            <person name="Zimmer A."/>
            <person name="Zwirko Z."/>
            <person name="Jaffe D.B."/>
            <person name="Alvarez P."/>
            <person name="Brockman W."/>
            <person name="Butler J."/>
            <person name="Chin C."/>
            <person name="Gnerre S."/>
            <person name="Grabherr M."/>
            <person name="Kleber M."/>
            <person name="Mauceli E."/>
            <person name="MacCallum I."/>
        </authorList>
    </citation>
    <scope>NUCLEOTIDE SEQUENCE [LARGE SCALE GENOMIC DNA]</scope>
    <source>
        <strain evidence="2 3">TSC#14021-0224.01</strain>
    </source>
</reference>
<keyword evidence="3" id="KW-1185">Reference proteome</keyword>
<sequence length="455" mass="52794">MSTQQQQLDYIERHLVYDIFKDFGPSASLESHSVECSNGLDGFMSALYTVTLDVVIAERKRTEVILVKFMKGTEEFRESSNSYIQFSNEIFAYAEILPAYENVLRTSHLESDVVKNWVPRCYFARFGQVEGFGNGRESVLALKHLKGDGYQLGPRLTLRRDQLEAMVGLVGPFHALGYATKILQPNVHARLRAGVLDMPFVSGSGTGIFDVLYRVAFDRFYEFYDRQKEQLLQGADAGFEVAIERLREKYFQQPTLLLERIRTSSFGEDQPDSHFATFLHGDYNRNNVLFHYGDGDRVDGIKAIDFQELRFSTTAIDLSFFMYMNTPSEGRNEIYADLLRKYHRYMIEMLELVLRRNRNELTDDRVDQLLQDYSFERFNAHFKRYAFYGPMVCMHFLPWLLGAEKDCAELSRLFETDMHGPAFHQLSLDIGGDEANQEIFKTVRHAYEHGYMDEI</sequence>
<dbReference type="InterPro" id="IPR011009">
    <property type="entry name" value="Kinase-like_dom_sf"/>
</dbReference>